<dbReference type="EMBL" id="JAUEPR010000155">
    <property type="protein sequence ID" value="KAK0461462.1"/>
    <property type="molecule type" value="Genomic_DNA"/>
</dbReference>
<evidence type="ECO:0000313" key="2">
    <source>
        <dbReference type="Proteomes" id="UP001175227"/>
    </source>
</evidence>
<accession>A0AA39N9E6</accession>
<evidence type="ECO:0000313" key="1">
    <source>
        <dbReference type="EMBL" id="KAK0461462.1"/>
    </source>
</evidence>
<organism evidence="1 2">
    <name type="scientific">Armillaria novae-zelandiae</name>
    <dbReference type="NCBI Taxonomy" id="153914"/>
    <lineage>
        <taxon>Eukaryota</taxon>
        <taxon>Fungi</taxon>
        <taxon>Dikarya</taxon>
        <taxon>Basidiomycota</taxon>
        <taxon>Agaricomycotina</taxon>
        <taxon>Agaricomycetes</taxon>
        <taxon>Agaricomycetidae</taxon>
        <taxon>Agaricales</taxon>
        <taxon>Marasmiineae</taxon>
        <taxon>Physalacriaceae</taxon>
        <taxon>Armillaria</taxon>
    </lineage>
</organism>
<reference evidence="1" key="1">
    <citation type="submission" date="2023-06" db="EMBL/GenBank/DDBJ databases">
        <authorList>
            <consortium name="Lawrence Berkeley National Laboratory"/>
            <person name="Ahrendt S."/>
            <person name="Sahu N."/>
            <person name="Indic B."/>
            <person name="Wong-Bajracharya J."/>
            <person name="Merenyi Z."/>
            <person name="Ke H.-M."/>
            <person name="Monk M."/>
            <person name="Kocsube S."/>
            <person name="Drula E."/>
            <person name="Lipzen A."/>
            <person name="Balint B."/>
            <person name="Henrissat B."/>
            <person name="Andreopoulos B."/>
            <person name="Martin F.M."/>
            <person name="Harder C.B."/>
            <person name="Rigling D."/>
            <person name="Ford K.L."/>
            <person name="Foster G.D."/>
            <person name="Pangilinan J."/>
            <person name="Papanicolaou A."/>
            <person name="Barry K."/>
            <person name="LaButti K."/>
            <person name="Viragh M."/>
            <person name="Koriabine M."/>
            <person name="Yan M."/>
            <person name="Riley R."/>
            <person name="Champramary S."/>
            <person name="Plett K.L."/>
            <person name="Tsai I.J."/>
            <person name="Slot J."/>
            <person name="Sipos G."/>
            <person name="Plett J."/>
            <person name="Nagy L.G."/>
            <person name="Grigoriev I.V."/>
        </authorList>
    </citation>
    <scope>NUCLEOTIDE SEQUENCE</scope>
    <source>
        <strain evidence="1">ICMP 16352</strain>
    </source>
</reference>
<sequence>MSPSCARIAVTLAPVDADATKLLLTLKKQRRIEGRTNGVNVHIDVQGIEKEFPREKLLLWHGQIKTLHDHERHTCHELFKQGMARFKGIRRSFGIDTDSVSAVQQADFTRGISDEICPGLPQER</sequence>
<proteinExistence type="predicted"/>
<dbReference type="AlphaFoldDB" id="A0AA39N9E6"/>
<protein>
    <submittedName>
        <fullName evidence="1">Uncharacterized protein</fullName>
    </submittedName>
</protein>
<name>A0AA39N9E6_9AGAR</name>
<keyword evidence="2" id="KW-1185">Reference proteome</keyword>
<gene>
    <name evidence="1" type="ORF">IW261DRAFT_1428610</name>
</gene>
<dbReference type="Proteomes" id="UP001175227">
    <property type="component" value="Unassembled WGS sequence"/>
</dbReference>
<comment type="caution">
    <text evidence="1">The sequence shown here is derived from an EMBL/GenBank/DDBJ whole genome shotgun (WGS) entry which is preliminary data.</text>
</comment>